<dbReference type="InterPro" id="IPR003018">
    <property type="entry name" value="GAF"/>
</dbReference>
<comment type="caution">
    <text evidence="6">The sequence shown here is derived from an EMBL/GenBank/DDBJ whole genome shotgun (WGS) entry which is preliminary data.</text>
</comment>
<evidence type="ECO:0000256" key="2">
    <source>
        <dbReference type="ARBA" id="ARBA00012438"/>
    </source>
</evidence>
<dbReference type="Pfam" id="PF00512">
    <property type="entry name" value="HisKA"/>
    <property type="match status" value="1"/>
</dbReference>
<protein>
    <recommendedName>
        <fullName evidence="2">histidine kinase</fullName>
        <ecNumber evidence="2">2.7.13.3</ecNumber>
    </recommendedName>
</protein>
<dbReference type="InterPro" id="IPR000719">
    <property type="entry name" value="Prot_kinase_dom"/>
</dbReference>
<dbReference type="InterPro" id="IPR053159">
    <property type="entry name" value="Hybrid_Histidine_Kinase"/>
</dbReference>
<dbReference type="Gene3D" id="3.30.565.10">
    <property type="entry name" value="Histidine kinase-like ATPase, C-terminal domain"/>
    <property type="match status" value="1"/>
</dbReference>
<dbReference type="InterPro" id="IPR036890">
    <property type="entry name" value="HATPase_C_sf"/>
</dbReference>
<dbReference type="PROSITE" id="PS50109">
    <property type="entry name" value="HIS_KIN"/>
    <property type="match status" value="1"/>
</dbReference>
<dbReference type="InterPro" id="IPR041664">
    <property type="entry name" value="AAA_16"/>
</dbReference>
<dbReference type="EC" id="2.7.13.3" evidence="2"/>
<dbReference type="Pfam" id="PF00069">
    <property type="entry name" value="Pkinase"/>
    <property type="match status" value="1"/>
</dbReference>
<dbReference type="SMART" id="SM00220">
    <property type="entry name" value="S_TKc"/>
    <property type="match status" value="1"/>
</dbReference>
<dbReference type="Pfam" id="PF02518">
    <property type="entry name" value="HATPase_c"/>
    <property type="match status" value="1"/>
</dbReference>
<dbReference type="Proteomes" id="UP001494588">
    <property type="component" value="Unassembled WGS sequence"/>
</dbReference>
<organism evidence="6 7">
    <name type="scientific">Paraburkholderia sabiae</name>
    <dbReference type="NCBI Taxonomy" id="273251"/>
    <lineage>
        <taxon>Bacteria</taxon>
        <taxon>Pseudomonadati</taxon>
        <taxon>Pseudomonadota</taxon>
        <taxon>Betaproteobacteria</taxon>
        <taxon>Burkholderiales</taxon>
        <taxon>Burkholderiaceae</taxon>
        <taxon>Paraburkholderia</taxon>
    </lineage>
</organism>
<dbReference type="Gene3D" id="3.40.50.300">
    <property type="entry name" value="P-loop containing nucleotide triphosphate hydrolases"/>
    <property type="match status" value="1"/>
</dbReference>
<evidence type="ECO:0000256" key="1">
    <source>
        <dbReference type="ARBA" id="ARBA00000085"/>
    </source>
</evidence>
<comment type="catalytic activity">
    <reaction evidence="1">
        <text>ATP + protein L-histidine = ADP + protein N-phospho-L-histidine.</text>
        <dbReference type="EC" id="2.7.13.3"/>
    </reaction>
</comment>
<dbReference type="Gene3D" id="1.10.287.130">
    <property type="match status" value="1"/>
</dbReference>
<dbReference type="InterPro" id="IPR005467">
    <property type="entry name" value="His_kinase_dom"/>
</dbReference>
<dbReference type="Gene3D" id="3.30.450.20">
    <property type="entry name" value="PAS domain"/>
    <property type="match status" value="1"/>
</dbReference>
<dbReference type="PANTHER" id="PTHR43642">
    <property type="entry name" value="HYBRID SIGNAL TRANSDUCTION HISTIDINE KINASE G"/>
    <property type="match status" value="1"/>
</dbReference>
<dbReference type="InterPro" id="IPR004358">
    <property type="entry name" value="Sig_transdc_His_kin-like_C"/>
</dbReference>
<proteinExistence type="predicted"/>
<dbReference type="Pfam" id="PF13191">
    <property type="entry name" value="AAA_16"/>
    <property type="match status" value="1"/>
</dbReference>
<dbReference type="SMART" id="SM00387">
    <property type="entry name" value="HATPase_c"/>
    <property type="match status" value="1"/>
</dbReference>
<dbReference type="PANTHER" id="PTHR43642:SF1">
    <property type="entry name" value="HYBRID SIGNAL TRANSDUCTION HISTIDINE KINASE G"/>
    <property type="match status" value="1"/>
</dbReference>
<reference evidence="6 7" key="1">
    <citation type="submission" date="2024-01" db="EMBL/GenBank/DDBJ databases">
        <title>The diversity of rhizobia nodulating Mimosa spp. in eleven states of Brazil covering several biomes is determined by host plant, location, and edaphic factors.</title>
        <authorList>
            <person name="Rouws L."/>
            <person name="Barauna A."/>
            <person name="Beukes C."/>
            <person name="De Faria S.M."/>
            <person name="Gross E."/>
            <person name="Dos Reis Junior F.B."/>
            <person name="Simon M."/>
            <person name="Maluk M."/>
            <person name="Odee D.W."/>
            <person name="Kenicer G."/>
            <person name="Young J.P.W."/>
            <person name="Reis V.M."/>
            <person name="Zilli J."/>
            <person name="James E.K."/>
        </authorList>
    </citation>
    <scope>NUCLEOTIDE SEQUENCE [LARGE SCALE GENOMIC DNA]</scope>
    <source>
        <strain evidence="6 7">JPY77</strain>
    </source>
</reference>
<gene>
    <name evidence="6" type="ORF">V4C55_16290</name>
</gene>
<keyword evidence="3" id="KW-0597">Phosphoprotein</keyword>
<dbReference type="InterPro" id="IPR003661">
    <property type="entry name" value="HisK_dim/P_dom"/>
</dbReference>
<dbReference type="SUPFAM" id="SSF55785">
    <property type="entry name" value="PYP-like sensor domain (PAS domain)"/>
    <property type="match status" value="1"/>
</dbReference>
<dbReference type="InterPro" id="IPR035965">
    <property type="entry name" value="PAS-like_dom_sf"/>
</dbReference>
<keyword evidence="7" id="KW-1185">Reference proteome</keyword>
<dbReference type="SUPFAM" id="SSF52540">
    <property type="entry name" value="P-loop containing nucleoside triphosphate hydrolases"/>
    <property type="match status" value="1"/>
</dbReference>
<dbReference type="InterPro" id="IPR003594">
    <property type="entry name" value="HATPase_dom"/>
</dbReference>
<dbReference type="Gene3D" id="1.10.510.10">
    <property type="entry name" value="Transferase(Phosphotransferase) domain 1"/>
    <property type="match status" value="1"/>
</dbReference>
<dbReference type="CDD" id="cd00082">
    <property type="entry name" value="HisKA"/>
    <property type="match status" value="1"/>
</dbReference>
<dbReference type="InterPro" id="IPR036097">
    <property type="entry name" value="HisK_dim/P_sf"/>
</dbReference>
<sequence>MLEPLREGADCMLYRGIDPVSQLPILALSVAAEQLSPQSLRRLEHECSLADELDPAWAAQPLALVRQQARVLLILRDPGGEPLDQVIKRHKGQPLNLPRFLRIAIGLTSALCYAHQKGLIHKDVKPANALVDDDGHAWLTGFGIASRLPRERQSPEAPEFIAGSLPYMAPEQTGRMNRSLDSRSDLYSLGVTLYEMSTGELPFAASDPMEWVHCQIARQPASPRERTPELPAPVASIIMKLLAKTAEERYQTAVGLERDLQRCQREWEQHGRIDSFPLGEHDRPDRLLIPEKLYGRAVEIDTLLASFDRVMHGGRPELVLVSGYSGVGKSSLVYELHKPLVPPRGFFASGKFDQYKRDIPYATLAQAFQSLIRPILAKDEAELARWRDAIHEALGPNGQLMIDLVPELKLIIGEQPPVPELPQQDAQSRFQLVFRRFIGVFTREHPLALFLDDLQWLDAATLDLMADLLTHPDVNHLLLIGAYRDNEVVPTHPLTRKLEAIRESGAAVHDIVLAPLTRHDLEELIEDSLLCERARAEPLAELIAEKTAGNPFFAIQFFSGLAEESLLAFDYGKGQWSWDLNRIHARRYTDNVVDLMVGKLHRLPVDTQNALQQLACLGNSADFAMLRMVYQESADAMHGQLWEAVRSGLVYRSDDAYSFLHDRVQEAAYSLIPRELRAQTHLRIGMLMAANTAGDKLDEGIFEIVNQLNRGAHLIASVEERERVAGLNLIAGRRAKASTAYASALKYLHAGRELLTDETWTRRCDLIFAIEHLQAACEMLTADTAAAESRLSMLAERATSAHDIALVTCLRLMLYNLLGRSDRGVDVFIEYRRGHGEAWSPRPTDADVSREYERIWSLMQGRTIAQLVDLPLIADPDVLDVLDVFTEAVISAMITDENLLALVLCRMVSISLAHGNSDASCFAYVSLGMLAGPHFGNYEAGFQLGKLGYDLVEKHGLHRYQARVYLRFGNCITPWRRHVRTGRELVQRAFDAANDIGDLTFAAYSCHHLYTNRLATGDPLADVQRGAEIGLEFAEKARFGRVIDLIATQLALVRTLRGLTTTFGSLNDGFIDEPQFEEQLSRDPILALPECWYWTRKLQARYFAGDYACAIDASRHAARLLWTSHSFFEVAEYHFYCALARAAAYDSAKEDERQEHVEALARHERQLAIWAESCADNFENRAALVGAEIARIEGRILDAEQLYEKAIRSAHANGFVHNEAVANEVAARFYAARGFDKIARTYLRDARYGYLSWGADGKVRQLDQLYPHIKDEQPDPGSTSTFVAPNELLDLATVIKISQVLSSEIVLPRLIETLIRIAVENAGAERGLLILLRGGARGGEPRIEAEATSGAGRIDVAVWQAAVTPSDLPLSALHYVMRTRKLVLLDDARADDVYAADEYVQRKRSRSVLCLPIVRQAELVGALYLENNLAPCVFTSDRVSLLQLLASQAAISLDNAALYTDLQRSEHRYRQLFSETPVGLWQTEAQVLVAMLADLRQQGVQDLSQYIDAHPDWLSDAYDGLVLEDVNNHAMQMFGARDRRDLLGPLSWVWRANPGTFRRAVTSRYNGEELFQETTKLPTLDGRIIDVLFTVARPRKNDDQGIAVISLVDLTERVRAQEMLQRVQADFAHAARISMLGELAASIAHELKQPLAAINMSGQAVLRWLNRPVPNLDEARATSERIMIDAQRAVNIIQRIRGMAVRDAPEHTLVSLAELIDEALGFLGHELQSQSIAVTRDYAAGAQHVFADRVQLQQVIVNLTVNAMQAMTQARCERREITIRVDMQDAGTLCCAVEDSGPGIAPEHLDSLFESFFTTKENGMGMGLPICRSIIEAHGGRISADNRSVHGGARFGLTLPMASGIR</sequence>
<dbReference type="InterPro" id="IPR027417">
    <property type="entry name" value="P-loop_NTPase"/>
</dbReference>
<dbReference type="SUPFAM" id="SSF55781">
    <property type="entry name" value="GAF domain-like"/>
    <property type="match status" value="1"/>
</dbReference>
<evidence type="ECO:0000259" key="4">
    <source>
        <dbReference type="PROSITE" id="PS50011"/>
    </source>
</evidence>
<name>A0ABU9QCY5_9BURK</name>
<dbReference type="InterPro" id="IPR029016">
    <property type="entry name" value="GAF-like_dom_sf"/>
</dbReference>
<accession>A0ABU9QCY5</accession>
<dbReference type="RefSeq" id="WP_233471728.1">
    <property type="nucleotide sequence ID" value="NZ_CAJHCS010000004.1"/>
</dbReference>
<dbReference type="SUPFAM" id="SSF47384">
    <property type="entry name" value="Homodimeric domain of signal transducing histidine kinase"/>
    <property type="match status" value="1"/>
</dbReference>
<evidence type="ECO:0000313" key="7">
    <source>
        <dbReference type="Proteomes" id="UP001494588"/>
    </source>
</evidence>
<dbReference type="Gene3D" id="3.30.450.40">
    <property type="match status" value="1"/>
</dbReference>
<dbReference type="PRINTS" id="PR00344">
    <property type="entry name" value="BCTRLSENSOR"/>
</dbReference>
<dbReference type="InterPro" id="IPR011009">
    <property type="entry name" value="Kinase-like_dom_sf"/>
</dbReference>
<evidence type="ECO:0000256" key="3">
    <source>
        <dbReference type="ARBA" id="ARBA00022553"/>
    </source>
</evidence>
<dbReference type="SMART" id="SM00388">
    <property type="entry name" value="HisKA"/>
    <property type="match status" value="1"/>
</dbReference>
<evidence type="ECO:0000259" key="5">
    <source>
        <dbReference type="PROSITE" id="PS50109"/>
    </source>
</evidence>
<dbReference type="EMBL" id="JAZHGC010000012">
    <property type="protein sequence ID" value="MEM5287285.1"/>
    <property type="molecule type" value="Genomic_DNA"/>
</dbReference>
<dbReference type="PROSITE" id="PS50011">
    <property type="entry name" value="PROTEIN_KINASE_DOM"/>
    <property type="match status" value="1"/>
</dbReference>
<dbReference type="CDD" id="cd14014">
    <property type="entry name" value="STKc_PknB_like"/>
    <property type="match status" value="1"/>
</dbReference>
<feature type="domain" description="Histidine kinase" evidence="5">
    <location>
        <begin position="1642"/>
        <end position="1859"/>
    </location>
</feature>
<dbReference type="SUPFAM" id="SSF56112">
    <property type="entry name" value="Protein kinase-like (PK-like)"/>
    <property type="match status" value="1"/>
</dbReference>
<dbReference type="Pfam" id="PF01590">
    <property type="entry name" value="GAF"/>
    <property type="match status" value="1"/>
</dbReference>
<dbReference type="SMART" id="SM00065">
    <property type="entry name" value="GAF"/>
    <property type="match status" value="1"/>
</dbReference>
<evidence type="ECO:0000313" key="6">
    <source>
        <dbReference type="EMBL" id="MEM5287285.1"/>
    </source>
</evidence>
<feature type="domain" description="Protein kinase" evidence="4">
    <location>
        <begin position="1"/>
        <end position="273"/>
    </location>
</feature>
<dbReference type="SUPFAM" id="SSF55874">
    <property type="entry name" value="ATPase domain of HSP90 chaperone/DNA topoisomerase II/histidine kinase"/>
    <property type="match status" value="1"/>
</dbReference>